<sequence length="874" mass="100118">MEDASTARRQPFRSFIWHKTLRMNNSKRQIPLAFNINVFSFISPFLHYALSFMLGFILSQLFRLTGFSANPATCRLILHMIFGLTCLPTRALLLSVNAMVVQDEPSELLPVEELIQLTLAFRQALYYLTASFCLQNWSFSVVLLYRFKSYLNWTFVLGLAGLRGLHQMLTGLREIFVGSLHDTIWKGFPLISPLEVFLLDEEDSYVLWTDVLCTVLDLAMRPFVLLSLLVHRIWTFGRFKWVDQNMGAYCYDDLIEERREIRLLHVEKSRYGKLLCRLIKTELRFAPAYEAISYTWDSQELDRVLIINGRKLAVTANAQQIVYDRASRLRPRWLWIDAICINQSSIAEKSYQVAMMDQIYHVASRVIVWLDDRRVTRWRAMLAFYLLAAAARNVIPDSASENLKRKKLGSVNMWRAFEPLVTHNYWWRVWIVQEIAFAKTVHIVWGGYYISWQQFSEFAINGFLFTPCKAVIGISMTSSNVNGRKFAGGAMQLARIRRCKASVSGQESMQLADLFSMSLNFRSKDPRDQVFALYCMVAATEQNPIQDISPNYRTTVRRLYIQVAKRLLAENADLVMNRAGIGRGSRSFRIPSWVPDWQQERLETGVYLHTHEAPELKDLRYRAGVWEPLQTRALSFQTDEKDNLLISAIPVGSLSVIASKTFPFRAYSQIQQKLCSQDFFYDFLAQLRDFHDSAAALAYTLPGRYLPTGQALPEALWRTLIGDRIVIGLHEQGSPGVVVTDGFPAPLGFHEIYSSWLQYLEEVEVALQSGKSTKGLYSKNAETFMIALESARLEGRFAMTHNGLMTMVPLFAKPGDHICVVPGLAKPVVLGPDSESSDILEQDVFQLVGECFVHGFMQGEALNLKHKLQRYVIR</sequence>
<evidence type="ECO:0000313" key="3">
    <source>
        <dbReference type="Proteomes" id="UP001166286"/>
    </source>
</evidence>
<organism evidence="2 3">
    <name type="scientific">Cladonia borealis</name>
    <dbReference type="NCBI Taxonomy" id="184061"/>
    <lineage>
        <taxon>Eukaryota</taxon>
        <taxon>Fungi</taxon>
        <taxon>Dikarya</taxon>
        <taxon>Ascomycota</taxon>
        <taxon>Pezizomycotina</taxon>
        <taxon>Lecanoromycetes</taxon>
        <taxon>OSLEUM clade</taxon>
        <taxon>Lecanoromycetidae</taxon>
        <taxon>Lecanorales</taxon>
        <taxon>Lecanorineae</taxon>
        <taxon>Cladoniaceae</taxon>
        <taxon>Cladonia</taxon>
    </lineage>
</organism>
<comment type="caution">
    <text evidence="2">The sequence shown here is derived from an EMBL/GenBank/DDBJ whole genome shotgun (WGS) entry which is preliminary data.</text>
</comment>
<proteinExistence type="predicted"/>
<reference evidence="2" key="1">
    <citation type="submission" date="2023-03" db="EMBL/GenBank/DDBJ databases">
        <title>Complete genome of Cladonia borealis.</title>
        <authorList>
            <person name="Park H."/>
        </authorList>
    </citation>
    <scope>NUCLEOTIDE SEQUENCE</scope>
    <source>
        <strain evidence="2">ANT050790</strain>
    </source>
</reference>
<dbReference type="InterPro" id="IPR052895">
    <property type="entry name" value="HetReg/Transcr_Mod"/>
</dbReference>
<dbReference type="PANTHER" id="PTHR24148">
    <property type="entry name" value="ANKYRIN REPEAT DOMAIN-CONTAINING PROTEIN 39 HOMOLOG-RELATED"/>
    <property type="match status" value="1"/>
</dbReference>
<feature type="domain" description="Heterokaryon incompatibility" evidence="1">
    <location>
        <begin position="289"/>
        <end position="434"/>
    </location>
</feature>
<accession>A0AA39R1K9</accession>
<name>A0AA39R1K9_9LECA</name>
<dbReference type="Proteomes" id="UP001166286">
    <property type="component" value="Unassembled WGS sequence"/>
</dbReference>
<evidence type="ECO:0000259" key="1">
    <source>
        <dbReference type="Pfam" id="PF06985"/>
    </source>
</evidence>
<dbReference type="PANTHER" id="PTHR24148:SF73">
    <property type="entry name" value="HET DOMAIN PROTEIN (AFU_ORTHOLOGUE AFUA_8G01020)"/>
    <property type="match status" value="1"/>
</dbReference>
<gene>
    <name evidence="2" type="ORF">JMJ35_004169</name>
</gene>
<evidence type="ECO:0000313" key="2">
    <source>
        <dbReference type="EMBL" id="KAK0513183.1"/>
    </source>
</evidence>
<dbReference type="EMBL" id="JAFEKC020000008">
    <property type="protein sequence ID" value="KAK0513183.1"/>
    <property type="molecule type" value="Genomic_DNA"/>
</dbReference>
<protein>
    <recommendedName>
        <fullName evidence="1">Heterokaryon incompatibility domain-containing protein</fullName>
    </recommendedName>
</protein>
<keyword evidence="3" id="KW-1185">Reference proteome</keyword>
<dbReference type="AlphaFoldDB" id="A0AA39R1K9"/>
<dbReference type="Pfam" id="PF26639">
    <property type="entry name" value="Het-6_barrel"/>
    <property type="match status" value="1"/>
</dbReference>
<dbReference type="InterPro" id="IPR010730">
    <property type="entry name" value="HET"/>
</dbReference>
<dbReference type="Pfam" id="PF06985">
    <property type="entry name" value="HET"/>
    <property type="match status" value="1"/>
</dbReference>